<evidence type="ECO:0000259" key="2">
    <source>
        <dbReference type="Pfam" id="PF08386"/>
    </source>
</evidence>
<protein>
    <submittedName>
        <fullName evidence="4">Pimeloyl-ACP methyl ester carboxylesterase</fullName>
    </submittedName>
</protein>
<organism evidence="4 5">
    <name type="scientific">Paraburkholderia bannensis</name>
    <dbReference type="NCBI Taxonomy" id="765414"/>
    <lineage>
        <taxon>Bacteria</taxon>
        <taxon>Pseudomonadati</taxon>
        <taxon>Pseudomonadota</taxon>
        <taxon>Betaproteobacteria</taxon>
        <taxon>Burkholderiales</taxon>
        <taxon>Burkholderiaceae</taxon>
        <taxon>Paraburkholderia</taxon>
    </lineage>
</organism>
<feature type="domain" description="Peptidase S33 tripeptidyl aminopeptidase-like C-terminal" evidence="2">
    <location>
        <begin position="139"/>
        <end position="202"/>
    </location>
</feature>
<proteinExistence type="predicted"/>
<dbReference type="Pfam" id="PF12697">
    <property type="entry name" value="Abhydrolase_6"/>
    <property type="match status" value="1"/>
</dbReference>
<dbReference type="InterPro" id="IPR000073">
    <property type="entry name" value="AB_hydrolase_1"/>
</dbReference>
<keyword evidence="5" id="KW-1185">Reference proteome</keyword>
<sequence>MHAPTQLLFLPGASGDPAFWQPLADQLTHPATRRFAAYPGFGGVPADPEVEHFEDLVRKIVQQIDQPTALIAQSMGGVIALRAALAKTALVTHIVLAVTSGGLDTEALGAQDWRADFAAKNPQLPDWFLTLREDLTGELAYIQQPVMLLWGDEDPFSPLAVGERLLELLPNSELDVVNGGGHDLANVHARVLAPLVDEFLLGSNAYEDEDDYDDEDEAEEDEEDDGKDENRRA</sequence>
<dbReference type="Gene3D" id="3.40.50.1820">
    <property type="entry name" value="alpha/beta hydrolase"/>
    <property type="match status" value="1"/>
</dbReference>
<accession>A0A7W9TZK4</accession>
<dbReference type="InterPro" id="IPR013595">
    <property type="entry name" value="Pept_S33_TAP-like_C"/>
</dbReference>
<dbReference type="PANTHER" id="PTHR46438">
    <property type="entry name" value="ALPHA/BETA-HYDROLASES SUPERFAMILY PROTEIN"/>
    <property type="match status" value="1"/>
</dbReference>
<dbReference type="InterPro" id="IPR029058">
    <property type="entry name" value="AB_hydrolase_fold"/>
</dbReference>
<dbReference type="AlphaFoldDB" id="A0A7W9TZK4"/>
<comment type="caution">
    <text evidence="4">The sequence shown here is derived from an EMBL/GenBank/DDBJ whole genome shotgun (WGS) entry which is preliminary data.</text>
</comment>
<feature type="compositionally biased region" description="Acidic residues" evidence="1">
    <location>
        <begin position="206"/>
        <end position="227"/>
    </location>
</feature>
<dbReference type="PANTHER" id="PTHR46438:SF2">
    <property type="entry name" value="ALPHA_BETA-HYDROLASES SUPERFAMILY PROTEIN"/>
    <property type="match status" value="1"/>
</dbReference>
<dbReference type="Pfam" id="PF08386">
    <property type="entry name" value="Abhydrolase_4"/>
    <property type="match status" value="1"/>
</dbReference>
<dbReference type="Proteomes" id="UP000571554">
    <property type="component" value="Unassembled WGS sequence"/>
</dbReference>
<evidence type="ECO:0000313" key="5">
    <source>
        <dbReference type="Proteomes" id="UP000571554"/>
    </source>
</evidence>
<reference evidence="4 5" key="1">
    <citation type="submission" date="2020-08" db="EMBL/GenBank/DDBJ databases">
        <title>Above-ground endophytic microbial communities from plants in different locations in the United States.</title>
        <authorList>
            <person name="Frank C."/>
        </authorList>
    </citation>
    <scope>NUCLEOTIDE SEQUENCE [LARGE SCALE GENOMIC DNA]</scope>
    <source>
        <strain evidence="4 5">WP4_2_2</strain>
    </source>
</reference>
<evidence type="ECO:0000259" key="3">
    <source>
        <dbReference type="Pfam" id="PF12697"/>
    </source>
</evidence>
<feature type="domain" description="AB hydrolase-1" evidence="3">
    <location>
        <begin position="7"/>
        <end position="97"/>
    </location>
</feature>
<evidence type="ECO:0000313" key="4">
    <source>
        <dbReference type="EMBL" id="MBB6103596.1"/>
    </source>
</evidence>
<name>A0A7W9TZK4_9BURK</name>
<dbReference type="SUPFAM" id="SSF53474">
    <property type="entry name" value="alpha/beta-Hydrolases"/>
    <property type="match status" value="1"/>
</dbReference>
<evidence type="ECO:0000256" key="1">
    <source>
        <dbReference type="SAM" id="MobiDB-lite"/>
    </source>
</evidence>
<dbReference type="RefSeq" id="WP_183725113.1">
    <property type="nucleotide sequence ID" value="NZ_JACHBW010000009.1"/>
</dbReference>
<gene>
    <name evidence="4" type="ORF">F4827_003451</name>
</gene>
<dbReference type="EMBL" id="JACHBW010000009">
    <property type="protein sequence ID" value="MBB6103596.1"/>
    <property type="molecule type" value="Genomic_DNA"/>
</dbReference>
<feature type="region of interest" description="Disordered" evidence="1">
    <location>
        <begin position="204"/>
        <end position="233"/>
    </location>
</feature>